<dbReference type="RefSeq" id="XP_010258245.1">
    <property type="nucleotide sequence ID" value="XM_010259943.2"/>
</dbReference>
<keyword evidence="2" id="KW-1185">Reference proteome</keyword>
<evidence type="ECO:0000313" key="2">
    <source>
        <dbReference type="Proteomes" id="UP000189703"/>
    </source>
</evidence>
<organism evidence="2 3">
    <name type="scientific">Nelumbo nucifera</name>
    <name type="common">Sacred lotus</name>
    <dbReference type="NCBI Taxonomy" id="4432"/>
    <lineage>
        <taxon>Eukaryota</taxon>
        <taxon>Viridiplantae</taxon>
        <taxon>Streptophyta</taxon>
        <taxon>Embryophyta</taxon>
        <taxon>Tracheophyta</taxon>
        <taxon>Spermatophyta</taxon>
        <taxon>Magnoliopsida</taxon>
        <taxon>Proteales</taxon>
        <taxon>Nelumbonaceae</taxon>
        <taxon>Nelumbo</taxon>
    </lineage>
</organism>
<dbReference type="Proteomes" id="UP000189703">
    <property type="component" value="Unplaced"/>
</dbReference>
<dbReference type="AlphaFoldDB" id="A0A1U7ZWW6"/>
<evidence type="ECO:0000256" key="1">
    <source>
        <dbReference type="SAM" id="Phobius"/>
    </source>
</evidence>
<reference evidence="3" key="1">
    <citation type="submission" date="2025-08" db="UniProtKB">
        <authorList>
            <consortium name="RefSeq"/>
        </authorList>
    </citation>
    <scope>IDENTIFICATION</scope>
</reference>
<name>A0A1U7ZWW6_NELNU</name>
<keyword evidence="1" id="KW-1133">Transmembrane helix</keyword>
<keyword evidence="1" id="KW-0472">Membrane</keyword>
<feature type="transmembrane region" description="Helical" evidence="1">
    <location>
        <begin position="122"/>
        <end position="144"/>
    </location>
</feature>
<dbReference type="GeneID" id="104598052"/>
<protein>
    <submittedName>
        <fullName evidence="3">Uncharacterized protein LOC104598052 isoform X2</fullName>
    </submittedName>
</protein>
<evidence type="ECO:0000313" key="3">
    <source>
        <dbReference type="RefSeq" id="XP_010258245.1"/>
    </source>
</evidence>
<keyword evidence="1" id="KW-0812">Transmembrane</keyword>
<accession>A0A1U7ZWW6</accession>
<gene>
    <name evidence="3" type="primary">LOC104598052</name>
</gene>
<sequence>MIHIQTTEGVQSKIPIPLSRTLILEPEDGWAAFQMQELEPQLIKEKSQETVISKLPLDPYTPSSSGHKPAKKDTSGVFPWEETFENLSPAGSELLLAVLPFYNHCQYTATTKGADKNGPITIFSSIGIISLFGWAYILALTFSIQIQATYMM</sequence>
<proteinExistence type="predicted"/>